<protein>
    <recommendedName>
        <fullName evidence="5">Nitrate reductase molybdenum cofactor assembly chaperone</fullName>
    </recommendedName>
</protein>
<evidence type="ECO:0008006" key="5">
    <source>
        <dbReference type="Google" id="ProtNLM"/>
    </source>
</evidence>
<dbReference type="NCBIfam" id="TIGR00684">
    <property type="entry name" value="narJ"/>
    <property type="match status" value="1"/>
</dbReference>
<keyword evidence="1" id="KW-0534">Nitrate assimilation</keyword>
<dbReference type="GO" id="GO:0016530">
    <property type="term" value="F:metallochaperone activity"/>
    <property type="evidence" value="ECO:0007669"/>
    <property type="project" value="TreeGrafter"/>
</dbReference>
<dbReference type="EMBL" id="LWGR01000007">
    <property type="protein sequence ID" value="KZM72742.1"/>
    <property type="molecule type" value="Genomic_DNA"/>
</dbReference>
<reference evidence="3 4" key="1">
    <citation type="submission" date="2016-04" db="EMBL/GenBank/DDBJ databases">
        <authorList>
            <person name="Evans L.H."/>
            <person name="Alamgir A."/>
            <person name="Owens N."/>
            <person name="Weber N.D."/>
            <person name="Virtaneva K."/>
            <person name="Barbian K."/>
            <person name="Babar A."/>
            <person name="Rosenke K."/>
        </authorList>
    </citation>
    <scope>NUCLEOTIDE SEQUENCE [LARGE SCALE GENOMIC DNA]</scope>
    <source>
        <strain evidence="3 4">IFM 0406</strain>
    </source>
</reference>
<dbReference type="AlphaFoldDB" id="A0A164LU17"/>
<dbReference type="Gene3D" id="1.10.3480.10">
    <property type="entry name" value="TorD-like"/>
    <property type="match status" value="1"/>
</dbReference>
<dbReference type="InterPro" id="IPR003765">
    <property type="entry name" value="NO3_reductase_chaperone_NarJ"/>
</dbReference>
<keyword evidence="4" id="KW-1185">Reference proteome</keyword>
<sequence length="201" mass="21980">MLHAMLSILLNYPDERVLSQRDAITAALPHLGAGPARAAVAGFLGWLDAAAPAAAAETYVTTFDLARRRSLHLTYYRYGDTRARGMALLTLKHLYRRAGHHAPDSELPDFLPLILEFTVMDPAAGHDILSRCRDGLELLTDALHDIDSPYAPLLDTVRDTLPALPAAERKRLRALAADGPPREDVGLEPFAPPEYLTGSPR</sequence>
<evidence type="ECO:0000313" key="4">
    <source>
        <dbReference type="Proteomes" id="UP000076512"/>
    </source>
</evidence>
<gene>
    <name evidence="3" type="ORF">AWN90_28630</name>
</gene>
<name>A0A164LU17_9NOCA</name>
<accession>A0A164LU17</accession>
<dbReference type="PANTHER" id="PTHR43680:SF2">
    <property type="entry name" value="NITRATE REDUCTASE MOLYBDENUM COFACTOR ASSEMBLY CHAPERONE NARJ"/>
    <property type="match status" value="1"/>
</dbReference>
<dbReference type="PANTHER" id="PTHR43680">
    <property type="entry name" value="NITRATE REDUCTASE MOLYBDENUM COFACTOR ASSEMBLY CHAPERONE"/>
    <property type="match status" value="1"/>
</dbReference>
<organism evidence="3 4">
    <name type="scientific">Nocardia terpenica</name>
    <dbReference type="NCBI Taxonomy" id="455432"/>
    <lineage>
        <taxon>Bacteria</taxon>
        <taxon>Bacillati</taxon>
        <taxon>Actinomycetota</taxon>
        <taxon>Actinomycetes</taxon>
        <taxon>Mycobacteriales</taxon>
        <taxon>Nocardiaceae</taxon>
        <taxon>Nocardia</taxon>
    </lineage>
</organism>
<evidence type="ECO:0000256" key="2">
    <source>
        <dbReference type="SAM" id="MobiDB-lite"/>
    </source>
</evidence>
<dbReference type="InterPro" id="IPR020945">
    <property type="entry name" value="DMSO/NO3_reduct_chaperone"/>
</dbReference>
<dbReference type="InterPro" id="IPR036411">
    <property type="entry name" value="TorD-like_sf"/>
</dbReference>
<feature type="region of interest" description="Disordered" evidence="2">
    <location>
        <begin position="175"/>
        <end position="201"/>
    </location>
</feature>
<dbReference type="STRING" id="455432.AWN90_28630"/>
<dbReference type="GO" id="GO:0042128">
    <property type="term" value="P:nitrate assimilation"/>
    <property type="evidence" value="ECO:0007669"/>
    <property type="project" value="UniProtKB-KW"/>
</dbReference>
<evidence type="ECO:0000313" key="3">
    <source>
        <dbReference type="EMBL" id="KZM72742.1"/>
    </source>
</evidence>
<dbReference type="SUPFAM" id="SSF89155">
    <property type="entry name" value="TorD-like"/>
    <property type="match status" value="1"/>
</dbReference>
<dbReference type="GO" id="GO:0051082">
    <property type="term" value="F:unfolded protein binding"/>
    <property type="evidence" value="ECO:0007669"/>
    <property type="project" value="InterPro"/>
</dbReference>
<proteinExistence type="predicted"/>
<dbReference type="GO" id="GO:0051131">
    <property type="term" value="P:chaperone-mediated protein complex assembly"/>
    <property type="evidence" value="ECO:0007669"/>
    <property type="project" value="InterPro"/>
</dbReference>
<evidence type="ECO:0000256" key="1">
    <source>
        <dbReference type="ARBA" id="ARBA00023063"/>
    </source>
</evidence>
<dbReference type="Pfam" id="PF02613">
    <property type="entry name" value="Nitrate_red_del"/>
    <property type="match status" value="1"/>
</dbReference>
<comment type="caution">
    <text evidence="3">The sequence shown here is derived from an EMBL/GenBank/DDBJ whole genome shotgun (WGS) entry which is preliminary data.</text>
</comment>
<dbReference type="Proteomes" id="UP000076512">
    <property type="component" value="Unassembled WGS sequence"/>
</dbReference>